<dbReference type="Pfam" id="PF00905">
    <property type="entry name" value="Transpeptidase"/>
    <property type="match status" value="1"/>
</dbReference>
<keyword evidence="5" id="KW-1003">Cell membrane</keyword>
<reference evidence="23" key="1">
    <citation type="journal article" date="2019" name="Int. J. Syst. Evol. Microbiol.">
        <title>The Global Catalogue of Microorganisms (GCM) 10K type strain sequencing project: providing services to taxonomists for standard genome sequencing and annotation.</title>
        <authorList>
            <consortium name="The Broad Institute Genomics Platform"/>
            <consortium name="The Broad Institute Genome Sequencing Center for Infectious Disease"/>
            <person name="Wu L."/>
            <person name="Ma J."/>
        </authorList>
    </citation>
    <scope>NUCLEOTIDE SEQUENCE [LARGE SCALE GENOMIC DNA]</scope>
    <source>
        <strain evidence="23">CCUG 58938</strain>
    </source>
</reference>
<comment type="catalytic activity">
    <reaction evidence="16">
        <text>Preferential cleavage: (Ac)2-L-Lys-D-Ala-|-D-Ala. Also transpeptidation of peptidyl-alanyl moieties that are N-acyl substituents of D-alanine.</text>
        <dbReference type="EC" id="3.4.16.4"/>
    </reaction>
</comment>
<evidence type="ECO:0000256" key="19">
    <source>
        <dbReference type="SAM" id="Phobius"/>
    </source>
</evidence>
<evidence type="ECO:0000313" key="22">
    <source>
        <dbReference type="EMBL" id="MFD1001310.1"/>
    </source>
</evidence>
<name>A0ABW3K772_9BACT</name>
<evidence type="ECO:0000256" key="11">
    <source>
        <dbReference type="ARBA" id="ARBA00022960"/>
    </source>
</evidence>
<feature type="transmembrane region" description="Helical" evidence="19">
    <location>
        <begin position="50"/>
        <end position="70"/>
    </location>
</feature>
<evidence type="ECO:0000256" key="14">
    <source>
        <dbReference type="ARBA" id="ARBA00023268"/>
    </source>
</evidence>
<gene>
    <name evidence="22" type="ORF">ACFQ21_18415</name>
</gene>
<comment type="similarity">
    <text evidence="3">In the C-terminal section; belongs to the transpeptidase family.</text>
</comment>
<evidence type="ECO:0000256" key="15">
    <source>
        <dbReference type="ARBA" id="ARBA00023316"/>
    </source>
</evidence>
<feature type="domain" description="Penicillin-binding protein transpeptidase" evidence="20">
    <location>
        <begin position="448"/>
        <end position="688"/>
    </location>
</feature>
<dbReference type="SUPFAM" id="SSF56601">
    <property type="entry name" value="beta-lactamase/transpeptidase-like"/>
    <property type="match status" value="1"/>
</dbReference>
<protein>
    <submittedName>
        <fullName evidence="22">Transglycosylase domain-containing protein</fullName>
    </submittedName>
</protein>
<comment type="pathway">
    <text evidence="2">Cell wall biogenesis; peptidoglycan biosynthesis.</text>
</comment>
<dbReference type="PANTHER" id="PTHR32282:SF11">
    <property type="entry name" value="PENICILLIN-BINDING PROTEIN 1B"/>
    <property type="match status" value="1"/>
</dbReference>
<evidence type="ECO:0000256" key="18">
    <source>
        <dbReference type="SAM" id="MobiDB-lite"/>
    </source>
</evidence>
<evidence type="ECO:0000256" key="5">
    <source>
        <dbReference type="ARBA" id="ARBA00022475"/>
    </source>
</evidence>
<keyword evidence="10" id="KW-0378">Hydrolase</keyword>
<keyword evidence="19" id="KW-1133">Transmembrane helix</keyword>
<keyword evidence="23" id="KW-1185">Reference proteome</keyword>
<keyword evidence="13 19" id="KW-0472">Membrane</keyword>
<organism evidence="22 23">
    <name type="scientific">Ohtaekwangia kribbensis</name>
    <dbReference type="NCBI Taxonomy" id="688913"/>
    <lineage>
        <taxon>Bacteria</taxon>
        <taxon>Pseudomonadati</taxon>
        <taxon>Bacteroidota</taxon>
        <taxon>Cytophagia</taxon>
        <taxon>Cytophagales</taxon>
        <taxon>Fulvivirgaceae</taxon>
        <taxon>Ohtaekwangia</taxon>
    </lineage>
</organism>
<evidence type="ECO:0000256" key="6">
    <source>
        <dbReference type="ARBA" id="ARBA00022645"/>
    </source>
</evidence>
<dbReference type="InterPro" id="IPR001460">
    <property type="entry name" value="PCN-bd_Tpept"/>
</dbReference>
<evidence type="ECO:0000256" key="3">
    <source>
        <dbReference type="ARBA" id="ARBA00007090"/>
    </source>
</evidence>
<dbReference type="InterPro" id="IPR036950">
    <property type="entry name" value="PBP_transglycosylase"/>
</dbReference>
<comment type="similarity">
    <text evidence="4">In the N-terminal section; belongs to the glycosyltransferase 51 family.</text>
</comment>
<evidence type="ECO:0000259" key="20">
    <source>
        <dbReference type="Pfam" id="PF00905"/>
    </source>
</evidence>
<accession>A0ABW3K772</accession>
<comment type="subcellular location">
    <subcellularLocation>
        <location evidence="1">Cell membrane</location>
    </subcellularLocation>
</comment>
<dbReference type="InterPro" id="IPR023346">
    <property type="entry name" value="Lysozyme-like_dom_sf"/>
</dbReference>
<keyword evidence="7" id="KW-0645">Protease</keyword>
<keyword evidence="14" id="KW-0511">Multifunctional enzyme</keyword>
<dbReference type="EMBL" id="JBHTKA010000007">
    <property type="protein sequence ID" value="MFD1001310.1"/>
    <property type="molecule type" value="Genomic_DNA"/>
</dbReference>
<dbReference type="Gene3D" id="3.40.710.10">
    <property type="entry name" value="DD-peptidase/beta-lactamase superfamily"/>
    <property type="match status" value="2"/>
</dbReference>
<keyword evidence="9" id="KW-0808">Transferase</keyword>
<comment type="caution">
    <text evidence="22">The sequence shown here is derived from an EMBL/GenBank/DDBJ whole genome shotgun (WGS) entry which is preliminary data.</text>
</comment>
<dbReference type="Pfam" id="PF00912">
    <property type="entry name" value="Transgly"/>
    <property type="match status" value="1"/>
</dbReference>
<evidence type="ECO:0000256" key="8">
    <source>
        <dbReference type="ARBA" id="ARBA00022676"/>
    </source>
</evidence>
<keyword evidence="15" id="KW-0961">Cell wall biogenesis/degradation</keyword>
<evidence type="ECO:0000259" key="21">
    <source>
        <dbReference type="Pfam" id="PF00912"/>
    </source>
</evidence>
<dbReference type="InterPro" id="IPR050396">
    <property type="entry name" value="Glycosyltr_51/Transpeptidase"/>
</dbReference>
<evidence type="ECO:0000313" key="23">
    <source>
        <dbReference type="Proteomes" id="UP001597112"/>
    </source>
</evidence>
<keyword evidence="6" id="KW-0121">Carboxypeptidase</keyword>
<keyword evidence="12" id="KW-0573">Peptidoglycan synthesis</keyword>
<dbReference type="InterPro" id="IPR001264">
    <property type="entry name" value="Glyco_trans_51"/>
</dbReference>
<keyword evidence="19" id="KW-0812">Transmembrane</keyword>
<proteinExistence type="inferred from homology"/>
<evidence type="ECO:0000256" key="4">
    <source>
        <dbReference type="ARBA" id="ARBA00007739"/>
    </source>
</evidence>
<dbReference type="Proteomes" id="UP001597112">
    <property type="component" value="Unassembled WGS sequence"/>
</dbReference>
<feature type="domain" description="Glycosyl transferase family 51" evidence="21">
    <location>
        <begin position="102"/>
        <end position="273"/>
    </location>
</feature>
<evidence type="ECO:0000256" key="9">
    <source>
        <dbReference type="ARBA" id="ARBA00022679"/>
    </source>
</evidence>
<comment type="catalytic activity">
    <reaction evidence="17">
        <text>[GlcNAc-(1-&gt;4)-Mur2Ac(oyl-L-Ala-gamma-D-Glu-L-Lys-D-Ala-D-Ala)](n)-di-trans,octa-cis-undecaprenyl diphosphate + beta-D-GlcNAc-(1-&gt;4)-Mur2Ac(oyl-L-Ala-gamma-D-Glu-L-Lys-D-Ala-D-Ala)-di-trans,octa-cis-undecaprenyl diphosphate = [GlcNAc-(1-&gt;4)-Mur2Ac(oyl-L-Ala-gamma-D-Glu-L-Lys-D-Ala-D-Ala)](n+1)-di-trans,octa-cis-undecaprenyl diphosphate + di-trans,octa-cis-undecaprenyl diphosphate + H(+)</text>
        <dbReference type="Rhea" id="RHEA:23708"/>
        <dbReference type="Rhea" id="RHEA-COMP:9602"/>
        <dbReference type="Rhea" id="RHEA-COMP:9603"/>
        <dbReference type="ChEBI" id="CHEBI:15378"/>
        <dbReference type="ChEBI" id="CHEBI:58405"/>
        <dbReference type="ChEBI" id="CHEBI:60033"/>
        <dbReference type="ChEBI" id="CHEBI:78435"/>
        <dbReference type="EC" id="2.4.99.28"/>
    </reaction>
</comment>
<feature type="compositionally biased region" description="Polar residues" evidence="18">
    <location>
        <begin position="804"/>
        <end position="824"/>
    </location>
</feature>
<dbReference type="SUPFAM" id="SSF53955">
    <property type="entry name" value="Lysozyme-like"/>
    <property type="match status" value="1"/>
</dbReference>
<evidence type="ECO:0000256" key="17">
    <source>
        <dbReference type="ARBA" id="ARBA00049902"/>
    </source>
</evidence>
<evidence type="ECO:0000256" key="7">
    <source>
        <dbReference type="ARBA" id="ARBA00022670"/>
    </source>
</evidence>
<dbReference type="InterPro" id="IPR012338">
    <property type="entry name" value="Beta-lactam/transpept-like"/>
</dbReference>
<keyword evidence="8" id="KW-0328">Glycosyltransferase</keyword>
<evidence type="ECO:0000256" key="12">
    <source>
        <dbReference type="ARBA" id="ARBA00022984"/>
    </source>
</evidence>
<keyword evidence="11" id="KW-0133">Cell shape</keyword>
<sequence>MQEFFKNLVGKLRDFYSLLLQKAEPAIQFIKTRYGKIREYYRTHPKARRWSIFGSIILGPPLILMIFVWIQIPSKRTLRKIQNQVASEIYSADSVLLGRYYIQDRTEIKFEDISPDVIDALIATEDVRFYEHSGVDFESLGRVFIKSILMQEESAGGGSTITQQLAKNLYPRKRYWVFSMLINKSRELVTAQRLEDLYSKKDLITLYLNTIPFADQTFGIEAAAKRFFSCTAKDLTVNQAAVLVGMLKATNSYNPRLFPERSLTRRNVVLSQMNKYNYISKEELDSLKKEALGLKYNSISHHQGLAPYFREYVKAELMTWCKNNSKPDGSPYNIYTDGLKIYTTIDSRLQEYAEKAVAQHMTDVQKQFFDHWRKENPWQKNEEVIQDAIHRCDRYQRMKERGMSEEEILNELQKPVPMRVFSWEGEKAVKMSPIDSIKHHIQFLNAGLLAMDPKTGQIKAWVGGIDHDFFQYDHVKVSTKRQVGSTFKPIVYAMAIEKGFEPCDFISAERKTYIDEEGDKWTPRNTQNDYQVKYSMRGALAYSVNTVSVKLIEMAGVDSTIALSRKMGVISEMKHVPSVALGSSSVSLTEMTTAYACLANEGVTVLPYHITAIKDLYGNVYDNFKPNTKGIRAVSKEAALLVRQMLQTVVHEGTASRLRWKYGVLNDVAGKTGTTQANADGWFMAMTPNLVVGTWAGADDPRIHFRSTELGQGSSTALPMFGYFMRQVNDDKRFENISKATFPNLPYDLQRRLSCDLYELDDALLAELKIMVSKQDSIRQADTLSTLKESFMEKLYKRKVRKLQASQPNDSTSNDLQNLENLGG</sequence>
<evidence type="ECO:0000256" key="13">
    <source>
        <dbReference type="ARBA" id="ARBA00023136"/>
    </source>
</evidence>
<evidence type="ECO:0000256" key="16">
    <source>
        <dbReference type="ARBA" id="ARBA00034000"/>
    </source>
</evidence>
<dbReference type="RefSeq" id="WP_377580874.1">
    <property type="nucleotide sequence ID" value="NZ_JBHTKA010000007.1"/>
</dbReference>
<dbReference type="PANTHER" id="PTHR32282">
    <property type="entry name" value="BINDING PROTEIN TRANSPEPTIDASE, PUTATIVE-RELATED"/>
    <property type="match status" value="1"/>
</dbReference>
<evidence type="ECO:0000256" key="1">
    <source>
        <dbReference type="ARBA" id="ARBA00004236"/>
    </source>
</evidence>
<feature type="region of interest" description="Disordered" evidence="18">
    <location>
        <begin position="802"/>
        <end position="824"/>
    </location>
</feature>
<dbReference type="Gene3D" id="1.10.3810.10">
    <property type="entry name" value="Biosynthetic peptidoglycan transglycosylase-like"/>
    <property type="match status" value="1"/>
</dbReference>
<evidence type="ECO:0000256" key="10">
    <source>
        <dbReference type="ARBA" id="ARBA00022801"/>
    </source>
</evidence>
<evidence type="ECO:0000256" key="2">
    <source>
        <dbReference type="ARBA" id="ARBA00004752"/>
    </source>
</evidence>